<evidence type="ECO:0000256" key="1">
    <source>
        <dbReference type="SAM" id="SignalP"/>
    </source>
</evidence>
<feature type="chain" id="PRO_5014431347" description="Secreted protein" evidence="1">
    <location>
        <begin position="18"/>
        <end position="240"/>
    </location>
</feature>
<dbReference type="OrthoDB" id="5576763at2759"/>
<dbReference type="InParanoid" id="A0A2K1QJ93"/>
<keyword evidence="1" id="KW-0732">Signal</keyword>
<evidence type="ECO:0000313" key="2">
    <source>
        <dbReference type="EMBL" id="PNS14959.1"/>
    </source>
</evidence>
<comment type="caution">
    <text evidence="2">The sequence shown here is derived from an EMBL/GenBank/DDBJ whole genome shotgun (WGS) entry which is preliminary data.</text>
</comment>
<evidence type="ECO:0008006" key="4">
    <source>
        <dbReference type="Google" id="ProtNLM"/>
    </source>
</evidence>
<feature type="signal peptide" evidence="1">
    <location>
        <begin position="1"/>
        <end position="17"/>
    </location>
</feature>
<reference evidence="2 3" key="1">
    <citation type="submission" date="2017-06" db="EMBL/GenBank/DDBJ databases">
        <title>Draft genome sequence of a variant of Elsinoe murrayae.</title>
        <authorList>
            <person name="Cheng Q."/>
        </authorList>
    </citation>
    <scope>NUCLEOTIDE SEQUENCE [LARGE SCALE GENOMIC DNA]</scope>
    <source>
        <strain evidence="2 3">CQ-2017a</strain>
    </source>
</reference>
<dbReference type="Proteomes" id="UP000243797">
    <property type="component" value="Unassembled WGS sequence"/>
</dbReference>
<proteinExistence type="predicted"/>
<dbReference type="AlphaFoldDB" id="A0A2K1QJ93"/>
<name>A0A2K1QJ93_9PEZI</name>
<organism evidence="2 3">
    <name type="scientific">Sphaceloma murrayae</name>
    <dbReference type="NCBI Taxonomy" id="2082308"/>
    <lineage>
        <taxon>Eukaryota</taxon>
        <taxon>Fungi</taxon>
        <taxon>Dikarya</taxon>
        <taxon>Ascomycota</taxon>
        <taxon>Pezizomycotina</taxon>
        <taxon>Dothideomycetes</taxon>
        <taxon>Dothideomycetidae</taxon>
        <taxon>Myriangiales</taxon>
        <taxon>Elsinoaceae</taxon>
        <taxon>Sphaceloma</taxon>
    </lineage>
</organism>
<gene>
    <name evidence="2" type="ORF">CAC42_2188</name>
</gene>
<evidence type="ECO:0000313" key="3">
    <source>
        <dbReference type="Proteomes" id="UP000243797"/>
    </source>
</evidence>
<keyword evidence="3" id="KW-1185">Reference proteome</keyword>
<dbReference type="STRING" id="2082308.A0A2K1QJ93"/>
<accession>A0A2K1QJ93</accession>
<protein>
    <recommendedName>
        <fullName evidence="4">Secreted protein</fullName>
    </recommendedName>
</protein>
<dbReference type="EMBL" id="NKHZ01000081">
    <property type="protein sequence ID" value="PNS14959.1"/>
    <property type="molecule type" value="Genomic_DNA"/>
</dbReference>
<sequence length="240" mass="25547">MRTFNIIFAITPATTVALVGNSWSFTEAPATGLTDITFPFKLANAPNERGYYFAQQFDFIDVESQGYAGLQPQANDSNGDTVVRAVFSSFQTGATTTHPNCSDGADGGTGVSCGVVVKATYDHAHDVRIKKSGSTTWSATLVDVETGTSNDIGEWTLPAGSGNIKNGQVGFVEYFPFNGRATKDCSTLPKTEAVFYNPLSDTQGAGSGRVKKPYLYGDCETGNGFSTEQVPSGWHIEVGF</sequence>